<comment type="similarity">
    <text evidence="1">Belongs to the UPF0312 family.</text>
</comment>
<dbReference type="SUPFAM" id="SSF101874">
    <property type="entry name" value="YceI-like"/>
    <property type="match status" value="1"/>
</dbReference>
<accession>A0ABT6LLV6</accession>
<dbReference type="InterPro" id="IPR036761">
    <property type="entry name" value="TTHA0802/YceI-like_sf"/>
</dbReference>
<gene>
    <name evidence="3" type="ORF">M2283_004620</name>
</gene>
<dbReference type="PANTHER" id="PTHR34406:SF1">
    <property type="entry name" value="PROTEIN YCEI"/>
    <property type="match status" value="1"/>
</dbReference>
<proteinExistence type="inferred from homology"/>
<evidence type="ECO:0000256" key="1">
    <source>
        <dbReference type="ARBA" id="ARBA00008812"/>
    </source>
</evidence>
<reference evidence="3 4" key="1">
    <citation type="submission" date="2023-04" db="EMBL/GenBank/DDBJ databases">
        <title>Forest soil microbial communities from Buena Vista Peninsula, Colon Province, Panama.</title>
        <authorList>
            <person name="Bouskill N."/>
        </authorList>
    </citation>
    <scope>NUCLEOTIDE SEQUENCE [LARGE SCALE GENOMIC DNA]</scope>
    <source>
        <strain evidence="3 4">GGS1</strain>
    </source>
</reference>
<evidence type="ECO:0000313" key="3">
    <source>
        <dbReference type="EMBL" id="MDH6217292.1"/>
    </source>
</evidence>
<comment type="caution">
    <text evidence="3">The sequence shown here is derived from an EMBL/GenBank/DDBJ whole genome shotgun (WGS) entry which is preliminary data.</text>
</comment>
<name>A0ABT6LLV6_9ACTN</name>
<dbReference type="PANTHER" id="PTHR34406">
    <property type="entry name" value="PROTEIN YCEI"/>
    <property type="match status" value="1"/>
</dbReference>
<dbReference type="RefSeq" id="WP_280878229.1">
    <property type="nucleotide sequence ID" value="NZ_JARXVH010000007.1"/>
</dbReference>
<dbReference type="Proteomes" id="UP001160499">
    <property type="component" value="Unassembled WGS sequence"/>
</dbReference>
<dbReference type="InterPro" id="IPR007372">
    <property type="entry name" value="Lipid/polyisoprenoid-bd_YceI"/>
</dbReference>
<sequence length="175" mass="19445">MNELSQQTALTGDYVLDTARTRIGFVSRAVLISKVRGRFEEFEGSAHLDGEDPSKSEVRLTIRTRGLQTGNARRDEHLRGADFLDGDHHPDITFTSTRVRQTGATRFTLTGDLTVRGTTRPVTVDLEVTDTGSGVSFTGRGTLNRRDWDVSWGGRLLADKVTLELEVALIHYAQR</sequence>
<organism evidence="3 4">
    <name type="scientific">Streptomyces pseudovenezuelae</name>
    <dbReference type="NCBI Taxonomy" id="67350"/>
    <lineage>
        <taxon>Bacteria</taxon>
        <taxon>Bacillati</taxon>
        <taxon>Actinomycetota</taxon>
        <taxon>Actinomycetes</taxon>
        <taxon>Kitasatosporales</taxon>
        <taxon>Streptomycetaceae</taxon>
        <taxon>Streptomyces</taxon>
        <taxon>Streptomyces aurantiacus group</taxon>
    </lineage>
</organism>
<dbReference type="SMART" id="SM00867">
    <property type="entry name" value="YceI"/>
    <property type="match status" value="1"/>
</dbReference>
<keyword evidence="4" id="KW-1185">Reference proteome</keyword>
<evidence type="ECO:0000259" key="2">
    <source>
        <dbReference type="SMART" id="SM00867"/>
    </source>
</evidence>
<dbReference type="Gene3D" id="2.40.128.110">
    <property type="entry name" value="Lipid/polyisoprenoid-binding, YceI-like"/>
    <property type="match status" value="1"/>
</dbReference>
<dbReference type="EMBL" id="JARXVH010000007">
    <property type="protein sequence ID" value="MDH6217292.1"/>
    <property type="molecule type" value="Genomic_DNA"/>
</dbReference>
<protein>
    <submittedName>
        <fullName evidence="3">Polyisoprenoid-binding protein YceI</fullName>
    </submittedName>
</protein>
<dbReference type="Pfam" id="PF04264">
    <property type="entry name" value="YceI"/>
    <property type="match status" value="1"/>
</dbReference>
<feature type="domain" description="Lipid/polyisoprenoid-binding YceI-like" evidence="2">
    <location>
        <begin position="13"/>
        <end position="170"/>
    </location>
</feature>
<evidence type="ECO:0000313" key="4">
    <source>
        <dbReference type="Proteomes" id="UP001160499"/>
    </source>
</evidence>